<feature type="region of interest" description="Disordered" evidence="1">
    <location>
        <begin position="68"/>
        <end position="91"/>
    </location>
</feature>
<keyword evidence="4" id="KW-1185">Reference proteome</keyword>
<proteinExistence type="predicted"/>
<sequence>MKAFFASLKRFFIVLTAMQGISWLYGFDETFHIFVGQNRISVTLVSAFFILINWIMYDSWNANQKKTMLTPPASTHSTTHHSHKSGKGKHP</sequence>
<dbReference type="EMBL" id="JACHIE010000012">
    <property type="protein sequence ID" value="MBB6457904.1"/>
    <property type="molecule type" value="Genomic_DNA"/>
</dbReference>
<evidence type="ECO:0000256" key="1">
    <source>
        <dbReference type="SAM" id="MobiDB-lite"/>
    </source>
</evidence>
<accession>A0A841QI47</accession>
<feature type="compositionally biased region" description="Basic residues" evidence="1">
    <location>
        <begin position="78"/>
        <end position="91"/>
    </location>
</feature>
<reference evidence="3 4" key="1">
    <citation type="submission" date="2020-08" db="EMBL/GenBank/DDBJ databases">
        <title>Genomic Encyclopedia of Type Strains, Phase IV (KMG-IV): sequencing the most valuable type-strain genomes for metagenomic binning, comparative biology and taxonomic classification.</title>
        <authorList>
            <person name="Goeker M."/>
        </authorList>
    </citation>
    <scope>NUCLEOTIDE SEQUENCE [LARGE SCALE GENOMIC DNA]</scope>
    <source>
        <strain evidence="3 4">DSM 4491</strain>
    </source>
</reference>
<feature type="transmembrane region" description="Helical" evidence="2">
    <location>
        <begin position="39"/>
        <end position="57"/>
    </location>
</feature>
<evidence type="ECO:0000256" key="2">
    <source>
        <dbReference type="SAM" id="Phobius"/>
    </source>
</evidence>
<evidence type="ECO:0000313" key="3">
    <source>
        <dbReference type="EMBL" id="MBB6457904.1"/>
    </source>
</evidence>
<keyword evidence="2" id="KW-0812">Transmembrane</keyword>
<name>A0A841QI47_9PROT</name>
<dbReference type="Proteomes" id="UP000578000">
    <property type="component" value="Unassembled WGS sequence"/>
</dbReference>
<comment type="caution">
    <text evidence="3">The sequence shown here is derived from an EMBL/GenBank/DDBJ whole genome shotgun (WGS) entry which is preliminary data.</text>
</comment>
<evidence type="ECO:0000313" key="4">
    <source>
        <dbReference type="Proteomes" id="UP000578000"/>
    </source>
</evidence>
<protein>
    <submittedName>
        <fullName evidence="3">Uncharacterized protein</fullName>
    </submittedName>
</protein>
<dbReference type="AlphaFoldDB" id="A0A841QI47"/>
<gene>
    <name evidence="3" type="ORF">HNR55_002508</name>
</gene>
<feature type="transmembrane region" description="Helical" evidence="2">
    <location>
        <begin position="7"/>
        <end position="27"/>
    </location>
</feature>
<keyword evidence="2" id="KW-1133">Transmembrane helix</keyword>
<organism evidence="3 4">
    <name type="scientific">Acetobacter lovaniensis</name>
    <dbReference type="NCBI Taxonomy" id="104100"/>
    <lineage>
        <taxon>Bacteria</taxon>
        <taxon>Pseudomonadati</taxon>
        <taxon>Pseudomonadota</taxon>
        <taxon>Alphaproteobacteria</taxon>
        <taxon>Acetobacterales</taxon>
        <taxon>Acetobacteraceae</taxon>
        <taxon>Acetobacter</taxon>
    </lineage>
</organism>
<keyword evidence="2" id="KW-0472">Membrane</keyword>